<evidence type="ECO:0000256" key="5">
    <source>
        <dbReference type="ARBA" id="ARBA00023015"/>
    </source>
</evidence>
<keyword evidence="5" id="KW-0805">Transcription regulation</keyword>
<evidence type="ECO:0000256" key="4">
    <source>
        <dbReference type="ARBA" id="ARBA00022833"/>
    </source>
</evidence>
<dbReference type="Gramene" id="mRNA:HanXRQr2_Chr08g0336451">
    <property type="protein sequence ID" value="mRNA:HanXRQr2_Chr08g0336451"/>
    <property type="gene ID" value="HanXRQr2_Chr08g0336451"/>
</dbReference>
<proteinExistence type="inferred from homology"/>
<keyword evidence="4" id="KW-0862">Zinc</keyword>
<dbReference type="InterPro" id="IPR019135">
    <property type="entry name" value="Polycomb_protein_VEFS-Box"/>
</dbReference>
<name>A0A9K3IEF7_HELAN</name>
<dbReference type="GO" id="GO:0008270">
    <property type="term" value="F:zinc ion binding"/>
    <property type="evidence" value="ECO:0007669"/>
    <property type="project" value="UniProtKB-KW"/>
</dbReference>
<keyword evidence="7" id="KW-0472">Membrane</keyword>
<protein>
    <submittedName>
        <fullName evidence="9">Polycomb protein, VEFS-Box</fullName>
    </submittedName>
</protein>
<feature type="domain" description="Polycomb protein VEFS-Box" evidence="8">
    <location>
        <begin position="83"/>
        <end position="109"/>
    </location>
</feature>
<reference evidence="9" key="2">
    <citation type="submission" date="2020-06" db="EMBL/GenBank/DDBJ databases">
        <title>Helianthus annuus Genome sequencing and assembly Release 2.</title>
        <authorList>
            <person name="Gouzy J."/>
            <person name="Langlade N."/>
            <person name="Munos S."/>
        </authorList>
    </citation>
    <scope>NUCLEOTIDE SEQUENCE</scope>
    <source>
        <tissue evidence="9">Leaves</tissue>
    </source>
</reference>
<keyword evidence="7" id="KW-1133">Transmembrane helix</keyword>
<keyword evidence="10" id="KW-1185">Reference proteome</keyword>
<evidence type="ECO:0000259" key="8">
    <source>
        <dbReference type="Pfam" id="PF09733"/>
    </source>
</evidence>
<dbReference type="AlphaFoldDB" id="A0A9K3IEF7"/>
<keyword evidence="7" id="KW-0812">Transmembrane</keyword>
<comment type="caution">
    <text evidence="9">The sequence shown here is derived from an EMBL/GenBank/DDBJ whole genome shotgun (WGS) entry which is preliminary data.</text>
</comment>
<sequence>MTTKCETIVNHVGTVYFKIVAIYRFFFVLVILFIAAEPCWRSGSSLTLIELSQWHWNKCLLISGTTKMKLMTMLLVLRTEGYSLDDFVYVSKDEKQMMHLWNSFVRKQR</sequence>
<accession>A0A9K3IEF7</accession>
<keyword evidence="6" id="KW-0804">Transcription</keyword>
<evidence type="ECO:0000256" key="3">
    <source>
        <dbReference type="ARBA" id="ARBA00022771"/>
    </source>
</evidence>
<feature type="transmembrane region" description="Helical" evidence="7">
    <location>
        <begin position="15"/>
        <end position="36"/>
    </location>
</feature>
<dbReference type="Pfam" id="PF09733">
    <property type="entry name" value="VEFS-Box"/>
    <property type="match status" value="1"/>
</dbReference>
<evidence type="ECO:0000256" key="6">
    <source>
        <dbReference type="ARBA" id="ARBA00023163"/>
    </source>
</evidence>
<reference evidence="9" key="1">
    <citation type="journal article" date="2017" name="Nature">
        <title>The sunflower genome provides insights into oil metabolism, flowering and Asterid evolution.</title>
        <authorList>
            <person name="Badouin H."/>
            <person name="Gouzy J."/>
            <person name="Grassa C.J."/>
            <person name="Murat F."/>
            <person name="Staton S.E."/>
            <person name="Cottret L."/>
            <person name="Lelandais-Briere C."/>
            <person name="Owens G.L."/>
            <person name="Carrere S."/>
            <person name="Mayjonade B."/>
            <person name="Legrand L."/>
            <person name="Gill N."/>
            <person name="Kane N.C."/>
            <person name="Bowers J.E."/>
            <person name="Hubner S."/>
            <person name="Bellec A."/>
            <person name="Berard A."/>
            <person name="Berges H."/>
            <person name="Blanchet N."/>
            <person name="Boniface M.C."/>
            <person name="Brunel D."/>
            <person name="Catrice O."/>
            <person name="Chaidir N."/>
            <person name="Claudel C."/>
            <person name="Donnadieu C."/>
            <person name="Faraut T."/>
            <person name="Fievet G."/>
            <person name="Helmstetter N."/>
            <person name="King M."/>
            <person name="Knapp S.J."/>
            <person name="Lai Z."/>
            <person name="Le Paslier M.C."/>
            <person name="Lippi Y."/>
            <person name="Lorenzon L."/>
            <person name="Mandel J.R."/>
            <person name="Marage G."/>
            <person name="Marchand G."/>
            <person name="Marquand E."/>
            <person name="Bret-Mestries E."/>
            <person name="Morien E."/>
            <person name="Nambeesan S."/>
            <person name="Nguyen T."/>
            <person name="Pegot-Espagnet P."/>
            <person name="Pouilly N."/>
            <person name="Raftis F."/>
            <person name="Sallet E."/>
            <person name="Schiex T."/>
            <person name="Thomas J."/>
            <person name="Vandecasteele C."/>
            <person name="Vares D."/>
            <person name="Vear F."/>
            <person name="Vautrin S."/>
            <person name="Crespi M."/>
            <person name="Mangin B."/>
            <person name="Burke J.M."/>
            <person name="Salse J."/>
            <person name="Munos S."/>
            <person name="Vincourt P."/>
            <person name="Rieseberg L.H."/>
            <person name="Langlade N.B."/>
        </authorList>
    </citation>
    <scope>NUCLEOTIDE SEQUENCE</scope>
    <source>
        <tissue evidence="9">Leaves</tissue>
    </source>
</reference>
<evidence type="ECO:0000256" key="7">
    <source>
        <dbReference type="SAM" id="Phobius"/>
    </source>
</evidence>
<evidence type="ECO:0000313" key="10">
    <source>
        <dbReference type="Proteomes" id="UP000215914"/>
    </source>
</evidence>
<evidence type="ECO:0000313" key="9">
    <source>
        <dbReference type="EMBL" id="KAF5795162.1"/>
    </source>
</evidence>
<dbReference type="Proteomes" id="UP000215914">
    <property type="component" value="Unassembled WGS sequence"/>
</dbReference>
<evidence type="ECO:0000256" key="1">
    <source>
        <dbReference type="ARBA" id="ARBA00007416"/>
    </source>
</evidence>
<keyword evidence="2" id="KW-0479">Metal-binding</keyword>
<dbReference type="EMBL" id="MNCJ02000323">
    <property type="protein sequence ID" value="KAF5795162.1"/>
    <property type="molecule type" value="Genomic_DNA"/>
</dbReference>
<comment type="similarity">
    <text evidence="1">Belongs to the VEFS (VRN2-EMF2-FIS2-SU(Z)12) family.</text>
</comment>
<organism evidence="9 10">
    <name type="scientific">Helianthus annuus</name>
    <name type="common">Common sunflower</name>
    <dbReference type="NCBI Taxonomy" id="4232"/>
    <lineage>
        <taxon>Eukaryota</taxon>
        <taxon>Viridiplantae</taxon>
        <taxon>Streptophyta</taxon>
        <taxon>Embryophyta</taxon>
        <taxon>Tracheophyta</taxon>
        <taxon>Spermatophyta</taxon>
        <taxon>Magnoliopsida</taxon>
        <taxon>eudicotyledons</taxon>
        <taxon>Gunneridae</taxon>
        <taxon>Pentapetalae</taxon>
        <taxon>asterids</taxon>
        <taxon>campanulids</taxon>
        <taxon>Asterales</taxon>
        <taxon>Asteraceae</taxon>
        <taxon>Asteroideae</taxon>
        <taxon>Heliantheae alliance</taxon>
        <taxon>Heliantheae</taxon>
        <taxon>Helianthus</taxon>
    </lineage>
</organism>
<keyword evidence="3" id="KW-0863">Zinc-finger</keyword>
<gene>
    <name evidence="9" type="ORF">HanXRQr2_Chr08g0336451</name>
</gene>
<evidence type="ECO:0000256" key="2">
    <source>
        <dbReference type="ARBA" id="ARBA00022723"/>
    </source>
</evidence>